<dbReference type="EMBL" id="PDPS01000001">
    <property type="protein sequence ID" value="PID60918.1"/>
    <property type="molecule type" value="Genomic_DNA"/>
</dbReference>
<keyword evidence="4" id="KW-0808">Transferase</keyword>
<feature type="domain" description="DNA methylase adenine-specific" evidence="8">
    <location>
        <begin position="148"/>
        <end position="269"/>
    </location>
</feature>
<sequence>MQTGANLGFEDKLWMAADKLRGTMDSAEYKHVVLGLIFLKYISDSFSEKYEALQAEEFADPEDRDEYLADNVFWVPTEARWRFLQGKAKDPKIGQLIDEAMTAVERDNKTLKGVLPKDYARPALDKSRLGELIDLIATIGLGDAESRKKDILGRVYEYFLARFAEKEGKGGGEFYTPQCVVKLLVEMLEPYSGRVYDPCCGSGGMFVQAIKFVQAHAGGNGNGNGVPGGVKRDIAIYGQESNYTTFRLAKMNMAIRGIDADIQWADTFLD</sequence>
<evidence type="ECO:0000256" key="6">
    <source>
        <dbReference type="ARBA" id="ARBA00022747"/>
    </source>
</evidence>
<comment type="catalytic activity">
    <reaction evidence="7">
        <text>a 2'-deoxyadenosine in DNA + S-adenosyl-L-methionine = an N(6)-methyl-2'-deoxyadenosine in DNA + S-adenosyl-L-homocysteine + H(+)</text>
        <dbReference type="Rhea" id="RHEA:15197"/>
        <dbReference type="Rhea" id="RHEA-COMP:12418"/>
        <dbReference type="Rhea" id="RHEA-COMP:12419"/>
        <dbReference type="ChEBI" id="CHEBI:15378"/>
        <dbReference type="ChEBI" id="CHEBI:57856"/>
        <dbReference type="ChEBI" id="CHEBI:59789"/>
        <dbReference type="ChEBI" id="CHEBI:90615"/>
        <dbReference type="ChEBI" id="CHEBI:90616"/>
        <dbReference type="EC" id="2.1.1.72"/>
    </reaction>
</comment>
<keyword evidence="3 10" id="KW-0489">Methyltransferase</keyword>
<dbReference type="SUPFAM" id="SSF53335">
    <property type="entry name" value="S-adenosyl-L-methionine-dependent methyltransferases"/>
    <property type="match status" value="1"/>
</dbReference>
<evidence type="ECO:0000256" key="7">
    <source>
        <dbReference type="ARBA" id="ARBA00047942"/>
    </source>
</evidence>
<dbReference type="GO" id="GO:0032259">
    <property type="term" value="P:methylation"/>
    <property type="evidence" value="ECO:0007669"/>
    <property type="project" value="UniProtKB-KW"/>
</dbReference>
<comment type="similarity">
    <text evidence="1">Belongs to the N(4)/N(6)-methyltransferase family.</text>
</comment>
<evidence type="ECO:0000313" key="10">
    <source>
        <dbReference type="EMBL" id="PID60918.1"/>
    </source>
</evidence>
<dbReference type="AlphaFoldDB" id="A0A2G6EGU6"/>
<dbReference type="Gene3D" id="3.40.50.150">
    <property type="entry name" value="Vaccinia Virus protein VP39"/>
    <property type="match status" value="1"/>
</dbReference>
<dbReference type="InterPro" id="IPR022749">
    <property type="entry name" value="D12N6_MeTrfase_N"/>
</dbReference>
<dbReference type="Proteomes" id="UP000229740">
    <property type="component" value="Unassembled WGS sequence"/>
</dbReference>
<dbReference type="InterPro" id="IPR003356">
    <property type="entry name" value="DNA_methylase_A-5"/>
</dbReference>
<evidence type="ECO:0000259" key="8">
    <source>
        <dbReference type="Pfam" id="PF02384"/>
    </source>
</evidence>
<dbReference type="GO" id="GO:0003677">
    <property type="term" value="F:DNA binding"/>
    <property type="evidence" value="ECO:0007669"/>
    <property type="project" value="InterPro"/>
</dbReference>
<dbReference type="GO" id="GO:0008170">
    <property type="term" value="F:N-methyltransferase activity"/>
    <property type="evidence" value="ECO:0007669"/>
    <property type="project" value="InterPro"/>
</dbReference>
<dbReference type="Gene3D" id="1.20.1260.30">
    <property type="match status" value="1"/>
</dbReference>
<evidence type="ECO:0000259" key="9">
    <source>
        <dbReference type="Pfam" id="PF12161"/>
    </source>
</evidence>
<dbReference type="GO" id="GO:0009307">
    <property type="term" value="P:DNA restriction-modification system"/>
    <property type="evidence" value="ECO:0007669"/>
    <property type="project" value="UniProtKB-KW"/>
</dbReference>
<dbReference type="InterPro" id="IPR038333">
    <property type="entry name" value="T1MK-like_N_sf"/>
</dbReference>
<evidence type="ECO:0000256" key="5">
    <source>
        <dbReference type="ARBA" id="ARBA00022691"/>
    </source>
</evidence>
<feature type="non-terminal residue" evidence="10">
    <location>
        <position position="270"/>
    </location>
</feature>
<evidence type="ECO:0000256" key="3">
    <source>
        <dbReference type="ARBA" id="ARBA00022603"/>
    </source>
</evidence>
<evidence type="ECO:0000256" key="4">
    <source>
        <dbReference type="ARBA" id="ARBA00022679"/>
    </source>
</evidence>
<dbReference type="PANTHER" id="PTHR42998:SF1">
    <property type="entry name" value="TYPE I RESTRICTION ENZYME HINDI METHYLASE SUBUNIT"/>
    <property type="match status" value="1"/>
</dbReference>
<name>A0A2G6EGU6_9BACT</name>
<proteinExistence type="inferred from homology"/>
<evidence type="ECO:0000313" key="11">
    <source>
        <dbReference type="Proteomes" id="UP000229740"/>
    </source>
</evidence>
<feature type="domain" description="N6 adenine-specific DNA methyltransferase N-terminal" evidence="9">
    <location>
        <begin position="10"/>
        <end position="135"/>
    </location>
</feature>
<dbReference type="PRINTS" id="PR00507">
    <property type="entry name" value="N12N6MTFRASE"/>
</dbReference>
<dbReference type="Pfam" id="PF12161">
    <property type="entry name" value="HsdM_N"/>
    <property type="match status" value="1"/>
</dbReference>
<protein>
    <recommendedName>
        <fullName evidence="2">site-specific DNA-methyltransferase (adenine-specific)</fullName>
        <ecNumber evidence="2">2.1.1.72</ecNumber>
    </recommendedName>
</protein>
<dbReference type="EC" id="2.1.1.72" evidence="2"/>
<evidence type="ECO:0000256" key="2">
    <source>
        <dbReference type="ARBA" id="ARBA00011900"/>
    </source>
</evidence>
<dbReference type="InterPro" id="IPR052916">
    <property type="entry name" value="Type-I_RE_MTase_Subunit"/>
</dbReference>
<comment type="caution">
    <text evidence="10">The sequence shown here is derived from an EMBL/GenBank/DDBJ whole genome shotgun (WGS) entry which is preliminary data.</text>
</comment>
<reference evidence="10 11" key="1">
    <citation type="submission" date="2017-10" db="EMBL/GenBank/DDBJ databases">
        <title>Novel microbial diversity and functional potential in the marine mammal oral microbiome.</title>
        <authorList>
            <person name="Dudek N.K."/>
            <person name="Sun C.L."/>
            <person name="Burstein D."/>
            <person name="Kantor R.S."/>
            <person name="Aliaga Goltsman D.S."/>
            <person name="Bik E.M."/>
            <person name="Thomas B.C."/>
            <person name="Banfield J.F."/>
            <person name="Relman D.A."/>
        </authorList>
    </citation>
    <scope>NUCLEOTIDE SEQUENCE [LARGE SCALE GENOMIC DNA]</scope>
    <source>
        <strain evidence="10">DOLZORAL124_49_17</strain>
    </source>
</reference>
<keyword evidence="6" id="KW-0680">Restriction system</keyword>
<accession>A0A2G6EGU6</accession>
<organism evidence="10 11">
    <name type="scientific">candidate division KSB3 bacterium</name>
    <dbReference type="NCBI Taxonomy" id="2044937"/>
    <lineage>
        <taxon>Bacteria</taxon>
        <taxon>candidate division KSB3</taxon>
    </lineage>
</organism>
<dbReference type="Pfam" id="PF02384">
    <property type="entry name" value="N6_Mtase"/>
    <property type="match status" value="1"/>
</dbReference>
<dbReference type="GO" id="GO:0009007">
    <property type="term" value="F:site-specific DNA-methyltransferase (adenine-specific) activity"/>
    <property type="evidence" value="ECO:0007669"/>
    <property type="project" value="UniProtKB-EC"/>
</dbReference>
<dbReference type="InterPro" id="IPR029063">
    <property type="entry name" value="SAM-dependent_MTases_sf"/>
</dbReference>
<gene>
    <name evidence="10" type="ORF">CSB45_00145</name>
</gene>
<dbReference type="PANTHER" id="PTHR42998">
    <property type="entry name" value="TYPE I RESTRICTION ENZYME HINDVIIP M PROTEIN-RELATED"/>
    <property type="match status" value="1"/>
</dbReference>
<evidence type="ECO:0000256" key="1">
    <source>
        <dbReference type="ARBA" id="ARBA00006594"/>
    </source>
</evidence>
<keyword evidence="5" id="KW-0949">S-adenosyl-L-methionine</keyword>